<feature type="transmembrane region" description="Helical" evidence="1">
    <location>
        <begin position="116"/>
        <end position="137"/>
    </location>
</feature>
<proteinExistence type="predicted"/>
<reference evidence="3" key="1">
    <citation type="submission" date="2015-07" db="EMBL/GenBank/DDBJ databases">
        <title>Draft genome sequence of the purine-degrading Gottschalkia purinilyticum DSM 1384 (formerly Clostridium purinilyticum).</title>
        <authorList>
            <person name="Poehlein A."/>
            <person name="Schiel-Bengelsdorf B."/>
            <person name="Bengelsdorf F.R."/>
            <person name="Daniel R."/>
            <person name="Duerre P."/>
        </authorList>
    </citation>
    <scope>NUCLEOTIDE SEQUENCE [LARGE SCALE GENOMIC DNA]</scope>
    <source>
        <strain evidence="3">DSM 1384</strain>
    </source>
</reference>
<keyword evidence="1" id="KW-1133">Transmembrane helix</keyword>
<dbReference type="AlphaFoldDB" id="A0A0L0WAI2"/>
<keyword evidence="1" id="KW-0812">Transmembrane</keyword>
<dbReference type="STRING" id="1503.CLPU_7c01290"/>
<accession>A0A0L0WAI2</accession>
<evidence type="ECO:0000313" key="3">
    <source>
        <dbReference type="Proteomes" id="UP000037267"/>
    </source>
</evidence>
<feature type="transmembrane region" description="Helical" evidence="1">
    <location>
        <begin position="82"/>
        <end position="104"/>
    </location>
</feature>
<gene>
    <name evidence="2" type="ORF">CLPU_7c01290</name>
</gene>
<sequence>MKKNIWIKNFIYFVLILVLFILGSTLFYNHNLQAQKNLINNPFYMVLIAFMFFGGIGAVLGLDALNLRMKSKGVLKVNISKLILLGIPSFLISLIYVLCTIGLIRVSANMLLYFGYNSYILIVSSIILGHTIVSSFYKDDI</sequence>
<name>A0A0L0WAI2_GOTPU</name>
<feature type="transmembrane region" description="Helical" evidence="1">
    <location>
        <begin position="42"/>
        <end position="62"/>
    </location>
</feature>
<protein>
    <submittedName>
        <fullName evidence="2">Uncharacterized protein</fullName>
    </submittedName>
</protein>
<keyword evidence="3" id="KW-1185">Reference proteome</keyword>
<dbReference type="EMBL" id="LGSS01000007">
    <property type="protein sequence ID" value="KNF08501.1"/>
    <property type="molecule type" value="Genomic_DNA"/>
</dbReference>
<comment type="caution">
    <text evidence="2">The sequence shown here is derived from an EMBL/GenBank/DDBJ whole genome shotgun (WGS) entry which is preliminary data.</text>
</comment>
<dbReference type="RefSeq" id="WP_050355322.1">
    <property type="nucleotide sequence ID" value="NZ_LGSS01000007.1"/>
</dbReference>
<dbReference type="OrthoDB" id="2973330at2"/>
<evidence type="ECO:0000313" key="2">
    <source>
        <dbReference type="EMBL" id="KNF08501.1"/>
    </source>
</evidence>
<feature type="transmembrane region" description="Helical" evidence="1">
    <location>
        <begin position="12"/>
        <end position="30"/>
    </location>
</feature>
<organism evidence="2 3">
    <name type="scientific">Gottschalkia purinilytica</name>
    <name type="common">Clostridium purinilyticum</name>
    <dbReference type="NCBI Taxonomy" id="1503"/>
    <lineage>
        <taxon>Bacteria</taxon>
        <taxon>Bacillati</taxon>
        <taxon>Bacillota</taxon>
        <taxon>Tissierellia</taxon>
        <taxon>Tissierellales</taxon>
        <taxon>Gottschalkiaceae</taxon>
        <taxon>Gottschalkia</taxon>
    </lineage>
</organism>
<keyword evidence="1" id="KW-0472">Membrane</keyword>
<dbReference type="Proteomes" id="UP000037267">
    <property type="component" value="Unassembled WGS sequence"/>
</dbReference>
<evidence type="ECO:0000256" key="1">
    <source>
        <dbReference type="SAM" id="Phobius"/>
    </source>
</evidence>